<proteinExistence type="predicted"/>
<keyword evidence="2" id="KW-1185">Reference proteome</keyword>
<reference evidence="1 2" key="1">
    <citation type="submission" date="2018-03" db="EMBL/GenBank/DDBJ databases">
        <title>Genomic Encyclopedia of Archaeal and Bacterial Type Strains, Phase II (KMG-II): from individual species to whole genera.</title>
        <authorList>
            <person name="Goeker M."/>
        </authorList>
    </citation>
    <scope>NUCLEOTIDE SEQUENCE [LARGE SCALE GENOMIC DNA]</scope>
    <source>
        <strain evidence="1 2">DSM 29057</strain>
    </source>
</reference>
<protein>
    <submittedName>
        <fullName evidence="1">Uncharacterized protein</fullName>
    </submittedName>
</protein>
<dbReference type="AlphaFoldDB" id="A0A2P8F8L6"/>
<name>A0A2P8F8L6_9BACT</name>
<gene>
    <name evidence="1" type="ORF">CLV60_13324</name>
</gene>
<sequence length="160" mass="18528">CMEGPELTCLQKCYWPKTDSPTIKSEEEPNFSEIPTYTTQFNWAYLDHADAQIGQFGWAYSIYLLHRYGAQEKEAGFYASKVIQAFPHLQEPVPSTRFEGFNLEPALIYRWRFVEHFAGWFGLIEIRKGTNDVFDRQAIIQKAAIFSELFQVDAQKGSVK</sequence>
<dbReference type="RefSeq" id="WP_211302314.1">
    <property type="nucleotide sequence ID" value="NZ_PYAS01000033.1"/>
</dbReference>
<organism evidence="1 2">
    <name type="scientific">Dyadobacter jiangsuensis</name>
    <dbReference type="NCBI Taxonomy" id="1591085"/>
    <lineage>
        <taxon>Bacteria</taxon>
        <taxon>Pseudomonadati</taxon>
        <taxon>Bacteroidota</taxon>
        <taxon>Cytophagia</taxon>
        <taxon>Cytophagales</taxon>
        <taxon>Spirosomataceae</taxon>
        <taxon>Dyadobacter</taxon>
    </lineage>
</organism>
<comment type="caution">
    <text evidence="1">The sequence shown here is derived from an EMBL/GenBank/DDBJ whole genome shotgun (WGS) entry which is preliminary data.</text>
</comment>
<feature type="non-terminal residue" evidence="1">
    <location>
        <position position="1"/>
    </location>
</feature>
<accession>A0A2P8F8L6</accession>
<dbReference type="Proteomes" id="UP000241964">
    <property type="component" value="Unassembled WGS sequence"/>
</dbReference>
<dbReference type="EMBL" id="PYAS01000033">
    <property type="protein sequence ID" value="PSL18076.1"/>
    <property type="molecule type" value="Genomic_DNA"/>
</dbReference>
<evidence type="ECO:0000313" key="2">
    <source>
        <dbReference type="Proteomes" id="UP000241964"/>
    </source>
</evidence>
<evidence type="ECO:0000313" key="1">
    <source>
        <dbReference type="EMBL" id="PSL18076.1"/>
    </source>
</evidence>